<comment type="similarity">
    <text evidence="5 19">Belongs to the ATG9 family.</text>
</comment>
<evidence type="ECO:0000256" key="3">
    <source>
        <dbReference type="ARBA" id="ARBA00004511"/>
    </source>
</evidence>
<evidence type="ECO:0000256" key="12">
    <source>
        <dbReference type="ARBA" id="ARBA00023055"/>
    </source>
</evidence>
<dbReference type="EMBL" id="MU005963">
    <property type="protein sequence ID" value="KAF2862999.1"/>
    <property type="molecule type" value="Genomic_DNA"/>
</dbReference>
<dbReference type="PANTHER" id="PTHR13038">
    <property type="entry name" value="APG9 AUTOPHAGY 9"/>
    <property type="match status" value="1"/>
</dbReference>
<evidence type="ECO:0000256" key="18">
    <source>
        <dbReference type="ARBA" id="ARBA00024631"/>
    </source>
</evidence>
<dbReference type="GO" id="GO:0000422">
    <property type="term" value="P:autophagy of mitochondrion"/>
    <property type="evidence" value="ECO:0007669"/>
    <property type="project" value="TreeGrafter"/>
</dbReference>
<organism evidence="21 22">
    <name type="scientific">Piedraia hortae CBS 480.64</name>
    <dbReference type="NCBI Taxonomy" id="1314780"/>
    <lineage>
        <taxon>Eukaryota</taxon>
        <taxon>Fungi</taxon>
        <taxon>Dikarya</taxon>
        <taxon>Ascomycota</taxon>
        <taxon>Pezizomycotina</taxon>
        <taxon>Dothideomycetes</taxon>
        <taxon>Dothideomycetidae</taxon>
        <taxon>Capnodiales</taxon>
        <taxon>Piedraiaceae</taxon>
        <taxon>Piedraia</taxon>
    </lineage>
</organism>
<evidence type="ECO:0000256" key="11">
    <source>
        <dbReference type="ARBA" id="ARBA00023034"/>
    </source>
</evidence>
<proteinExistence type="inferred from homology"/>
<dbReference type="Pfam" id="PF04109">
    <property type="entry name" value="ATG9"/>
    <property type="match status" value="1"/>
</dbReference>
<dbReference type="GO" id="GO:0000139">
    <property type="term" value="C:Golgi membrane"/>
    <property type="evidence" value="ECO:0007669"/>
    <property type="project" value="UniProtKB-SubCell"/>
</dbReference>
<evidence type="ECO:0000256" key="17">
    <source>
        <dbReference type="ARBA" id="ARBA00024621"/>
    </source>
</evidence>
<keyword evidence="11" id="KW-0333">Golgi apparatus</keyword>
<feature type="region of interest" description="Disordered" evidence="20">
    <location>
        <begin position="617"/>
        <end position="637"/>
    </location>
</feature>
<comment type="catalytic activity">
    <reaction evidence="15">
        <text>a 1,2-diacyl-sn-glycero-3-phospho-L-serine(in) = a 1,2-diacyl-sn-glycero-3-phospho-L-serine(out)</text>
        <dbReference type="Rhea" id="RHEA:38663"/>
        <dbReference type="ChEBI" id="CHEBI:57262"/>
    </reaction>
</comment>
<keyword evidence="10 19" id="KW-0072">Autophagy</keyword>
<evidence type="ECO:0000256" key="6">
    <source>
        <dbReference type="ARBA" id="ARBA00018074"/>
    </source>
</evidence>
<dbReference type="GO" id="GO:0061709">
    <property type="term" value="P:reticulophagy"/>
    <property type="evidence" value="ECO:0007669"/>
    <property type="project" value="TreeGrafter"/>
</dbReference>
<comment type="function">
    <text evidence="19">Phospholipid scramblase involved in autophagy. Cycles between the preautophagosomal structure/phagophore assembly site (PAS) and the cytoplasmic vesicle pool and supplies membrane for the growing autophagosome. Lipid scramblase activity plays a key role in preautophagosomal structure/phagophore assembly by distributing the phospholipids that arrive through ATG2 from the cytoplasmic to the luminal leaflet of the bilayer, thereby driving autophagosomal membrane expansion.</text>
</comment>
<keyword evidence="12 19" id="KW-0445">Lipid transport</keyword>
<feature type="compositionally biased region" description="Basic and acidic residues" evidence="20">
    <location>
        <begin position="671"/>
        <end position="683"/>
    </location>
</feature>
<evidence type="ECO:0000313" key="22">
    <source>
        <dbReference type="Proteomes" id="UP000799421"/>
    </source>
</evidence>
<evidence type="ECO:0000256" key="19">
    <source>
        <dbReference type="RuleBase" id="RU364027"/>
    </source>
</evidence>
<dbReference type="AlphaFoldDB" id="A0A6A7C7F9"/>
<evidence type="ECO:0000256" key="15">
    <source>
        <dbReference type="ARBA" id="ARBA00024479"/>
    </source>
</evidence>
<feature type="compositionally biased region" description="Basic and acidic residues" evidence="20">
    <location>
        <begin position="624"/>
        <end position="635"/>
    </location>
</feature>
<keyword evidence="8 19" id="KW-0812">Transmembrane</keyword>
<feature type="region of interest" description="Disordered" evidence="20">
    <location>
        <begin position="651"/>
        <end position="715"/>
    </location>
</feature>
<keyword evidence="22" id="KW-1185">Reference proteome</keyword>
<evidence type="ECO:0000313" key="21">
    <source>
        <dbReference type="EMBL" id="KAF2862999.1"/>
    </source>
</evidence>
<evidence type="ECO:0000256" key="14">
    <source>
        <dbReference type="ARBA" id="ARBA00023329"/>
    </source>
</evidence>
<dbReference type="GO" id="GO:0034727">
    <property type="term" value="P:piecemeal microautophagy of the nucleus"/>
    <property type="evidence" value="ECO:0007669"/>
    <property type="project" value="TreeGrafter"/>
</dbReference>
<dbReference type="GO" id="GO:0005776">
    <property type="term" value="C:autophagosome"/>
    <property type="evidence" value="ECO:0007669"/>
    <property type="project" value="TreeGrafter"/>
</dbReference>
<evidence type="ECO:0000256" key="1">
    <source>
        <dbReference type="ARBA" id="ARBA00004439"/>
    </source>
</evidence>
<dbReference type="OrthoDB" id="2020634at2759"/>
<name>A0A6A7C7F9_9PEZI</name>
<gene>
    <name evidence="21" type="ORF">K470DRAFT_255513</name>
</gene>
<evidence type="ECO:0000256" key="13">
    <source>
        <dbReference type="ARBA" id="ARBA00023136"/>
    </source>
</evidence>
<dbReference type="GO" id="GO:0034497">
    <property type="term" value="P:protein localization to phagophore assembly site"/>
    <property type="evidence" value="ECO:0007669"/>
    <property type="project" value="TreeGrafter"/>
</dbReference>
<feature type="transmembrane region" description="Helical" evidence="19">
    <location>
        <begin position="489"/>
        <end position="507"/>
    </location>
</feature>
<keyword evidence="14" id="KW-0968">Cytoplasmic vesicle</keyword>
<reference evidence="21" key="1">
    <citation type="journal article" date="2020" name="Stud. Mycol.">
        <title>101 Dothideomycetes genomes: a test case for predicting lifestyles and emergence of pathogens.</title>
        <authorList>
            <person name="Haridas S."/>
            <person name="Albert R."/>
            <person name="Binder M."/>
            <person name="Bloem J."/>
            <person name="Labutti K."/>
            <person name="Salamov A."/>
            <person name="Andreopoulos B."/>
            <person name="Baker S."/>
            <person name="Barry K."/>
            <person name="Bills G."/>
            <person name="Bluhm B."/>
            <person name="Cannon C."/>
            <person name="Castanera R."/>
            <person name="Culley D."/>
            <person name="Daum C."/>
            <person name="Ezra D."/>
            <person name="Gonzalez J."/>
            <person name="Henrissat B."/>
            <person name="Kuo A."/>
            <person name="Liang C."/>
            <person name="Lipzen A."/>
            <person name="Lutzoni F."/>
            <person name="Magnuson J."/>
            <person name="Mondo S."/>
            <person name="Nolan M."/>
            <person name="Ohm R."/>
            <person name="Pangilinan J."/>
            <person name="Park H.-J."/>
            <person name="Ramirez L."/>
            <person name="Alfaro M."/>
            <person name="Sun H."/>
            <person name="Tritt A."/>
            <person name="Yoshinaga Y."/>
            <person name="Zwiers L.-H."/>
            <person name="Turgeon B."/>
            <person name="Goodwin S."/>
            <person name="Spatafora J."/>
            <person name="Crous P."/>
            <person name="Grigoriev I."/>
        </authorList>
    </citation>
    <scope>NUCLEOTIDE SEQUENCE</scope>
    <source>
        <strain evidence="21">CBS 480.64</strain>
    </source>
</reference>
<dbReference type="GO" id="GO:0006869">
    <property type="term" value="P:lipid transport"/>
    <property type="evidence" value="ECO:0007669"/>
    <property type="project" value="UniProtKB-KW"/>
</dbReference>
<dbReference type="GO" id="GO:0030659">
    <property type="term" value="C:cytoplasmic vesicle membrane"/>
    <property type="evidence" value="ECO:0007669"/>
    <property type="project" value="UniProtKB-SubCell"/>
</dbReference>
<accession>A0A6A7C7F9</accession>
<keyword evidence="7 19" id="KW-0813">Transport</keyword>
<dbReference type="Proteomes" id="UP000799421">
    <property type="component" value="Unassembled WGS sequence"/>
</dbReference>
<evidence type="ECO:0000256" key="10">
    <source>
        <dbReference type="ARBA" id="ARBA00023006"/>
    </source>
</evidence>
<evidence type="ECO:0000256" key="2">
    <source>
        <dbReference type="ARBA" id="ARBA00004477"/>
    </source>
</evidence>
<comment type="subcellular location">
    <subcellularLocation>
        <location evidence="1">Cytoplasmic vesicle membrane</location>
        <topology evidence="1">Multi-pass membrane protein</topology>
    </subcellularLocation>
    <subcellularLocation>
        <location evidence="2">Endoplasmic reticulum membrane</location>
        <topology evidence="2">Multi-pass membrane protein</topology>
    </subcellularLocation>
    <subcellularLocation>
        <location evidence="4">Golgi apparatus membrane</location>
        <topology evidence="4">Multi-pass membrane protein</topology>
    </subcellularLocation>
    <subcellularLocation>
        <location evidence="3 19">Preautophagosomal structure membrane</location>
        <topology evidence="3 19">Multi-pass membrane protein</topology>
    </subcellularLocation>
</comment>
<feature type="transmembrane region" description="Helical" evidence="19">
    <location>
        <begin position="455"/>
        <end position="477"/>
    </location>
</feature>
<feature type="transmembrane region" description="Helical" evidence="19">
    <location>
        <begin position="368"/>
        <end position="390"/>
    </location>
</feature>
<dbReference type="InterPro" id="IPR007241">
    <property type="entry name" value="Autophagy-rel_prot_9"/>
</dbReference>
<comment type="caution">
    <text evidence="19">Lacks conserved residue(s) required for the propagation of feature annotation.</text>
</comment>
<comment type="catalytic activity">
    <reaction evidence="16">
        <text>a 1,2-diacyl-sn-glycero-3-phosphoethanolamine(in) = a 1,2-diacyl-sn-glycero-3-phosphoethanolamine(out)</text>
        <dbReference type="Rhea" id="RHEA:38895"/>
        <dbReference type="ChEBI" id="CHEBI:64612"/>
    </reaction>
</comment>
<sequence length="737" mass="85377">MMSSRVLSRLLPTAEDNFSIHVDQEQTDVHVEPYHDDDHVPEDLLYDADAQDNADRRLESGDWRDNEDVPESFLLETNPTTRKDATSQWRRAQQQYSMHQISPRRHASPEENARANAMWTFTNVSNLDAFLREVYHYYVNHGIWSIFLKRTITLLTEAFVFSFAMFLSTCIDYSKIPAGKKMEDVLIPKCMAKASWIKNAAVFIFIVYWCLKLVSSFKDCRRLYHMHNFFQHVLGINDEDIQTATWVEVVDGLVKIKDANIATAKPGSARKYTRYAKSQQRLDAESIANRLMRQENYCIAMYNKDILDMALPLPFVGSRQFFSKSLEWCINLCLTNFIFDEQGNIRAFCLDHKNRHKLVQTLKTRLRFAALMSVIIAPFNILCFCILFFLKYYTEFTRNPSKVGARAFTPFAEWKIRQFNELDHLFQRRLRMAMPFADDYLKQFPKNKTDQMARFIAFISGSFAAVLALATLFDPELFLTFEITPGKTAIFYLSLTLGTFTVAYSMATEETEVHDPVLHLNNVLLYTNYKPRHWKGRMHSSEVRAEFSSMYQVRVIIFLEELLSLIVAPWILLRTAETRCERIIDFFRENSVHVDGIGYQCNFAVFNFKKDVNAEDPTSVLQERQQHSAPQDDKMASSMQNFARYYERRGGRGRRPHEWQPQPTWPSLLEEPLRRTRAAEPRSGRGNGKATAVSQSVMTEEREDSGSEEKEEEDVLGRAGVLGMLYQAGKVKGASVL</sequence>
<evidence type="ECO:0000256" key="7">
    <source>
        <dbReference type="ARBA" id="ARBA00022448"/>
    </source>
</evidence>
<keyword evidence="9 19" id="KW-1133">Transmembrane helix</keyword>
<dbReference type="PANTHER" id="PTHR13038:SF10">
    <property type="entry name" value="AUTOPHAGY-RELATED PROTEIN 9"/>
    <property type="match status" value="1"/>
</dbReference>
<protein>
    <recommendedName>
        <fullName evidence="6 19">Autophagy-related protein 9</fullName>
    </recommendedName>
</protein>
<comment type="catalytic activity">
    <reaction evidence="18">
        <text>a 1,2-diacyl-sn-glycero-3-phosphocholine(in) = a 1,2-diacyl-sn-glycero-3-phosphocholine(out)</text>
        <dbReference type="Rhea" id="RHEA:38571"/>
        <dbReference type="ChEBI" id="CHEBI:57643"/>
    </reaction>
</comment>
<evidence type="ECO:0000256" key="8">
    <source>
        <dbReference type="ARBA" id="ARBA00022692"/>
    </source>
</evidence>
<keyword evidence="13 19" id="KW-0472">Membrane</keyword>
<evidence type="ECO:0000256" key="20">
    <source>
        <dbReference type="SAM" id="MobiDB-lite"/>
    </source>
</evidence>
<comment type="catalytic activity">
    <reaction evidence="17">
        <text>a 1,2-diacyl-sn-glycero-3-phospho-(1D-myo-inositol-3-phosphate)(in) = a 1,2-diacyl-sn-glycero-3-phospho-(1D-myo-inositol-3-phosphate)(out)</text>
        <dbReference type="Rhea" id="RHEA:67920"/>
        <dbReference type="ChEBI" id="CHEBI:58088"/>
    </reaction>
</comment>
<evidence type="ECO:0000256" key="5">
    <source>
        <dbReference type="ARBA" id="ARBA00006185"/>
    </source>
</evidence>
<dbReference type="GO" id="GO:0034045">
    <property type="term" value="C:phagophore assembly site membrane"/>
    <property type="evidence" value="ECO:0007669"/>
    <property type="project" value="UniProtKB-SubCell"/>
</dbReference>
<evidence type="ECO:0000256" key="9">
    <source>
        <dbReference type="ARBA" id="ARBA00022989"/>
    </source>
</evidence>
<dbReference type="GO" id="GO:0005789">
    <property type="term" value="C:endoplasmic reticulum membrane"/>
    <property type="evidence" value="ECO:0007669"/>
    <property type="project" value="UniProtKB-SubCell"/>
</dbReference>
<evidence type="ECO:0000256" key="4">
    <source>
        <dbReference type="ARBA" id="ARBA00004653"/>
    </source>
</evidence>
<evidence type="ECO:0000256" key="16">
    <source>
        <dbReference type="ARBA" id="ARBA00024615"/>
    </source>
</evidence>